<sequence>MTLEVRRTDPPSGVSERRPAVPPVWGTLMLVDPDADIAGRLMDGAAAVGIETTWCDDGVEALLAIGVNPPDVLVLAARTRTVDAARITAAVRSRWDLPILIGSTTADDGTRQALTSGASALIVRPYDVAAIAPFARSAAHRPEPTGARYAAGPIEVNRDGYETRVRGRDVQLTQRELELLVYLIERHGRVASSDEISRAVWGHPADTNTVAVHVRRLREKLGHDPQHGEFIRTIRGAGYRLAPSIYT</sequence>
<dbReference type="AlphaFoldDB" id="A0A5Q5BQ47"/>
<evidence type="ECO:0000259" key="8">
    <source>
        <dbReference type="PROSITE" id="PS50110"/>
    </source>
</evidence>
<dbReference type="KEGG" id="mmc:Mmcs_4515"/>
<dbReference type="GO" id="GO:0006355">
    <property type="term" value="P:regulation of DNA-templated transcription"/>
    <property type="evidence" value="ECO:0007669"/>
    <property type="project" value="InterPro"/>
</dbReference>
<dbReference type="Gene3D" id="3.40.50.2300">
    <property type="match status" value="1"/>
</dbReference>
<dbReference type="SMART" id="SM00862">
    <property type="entry name" value="Trans_reg_C"/>
    <property type="match status" value="1"/>
</dbReference>
<name>A0A5Q5BQ47_MYCSS</name>
<dbReference type="GO" id="GO:0032993">
    <property type="term" value="C:protein-DNA complex"/>
    <property type="evidence" value="ECO:0007669"/>
    <property type="project" value="TreeGrafter"/>
</dbReference>
<dbReference type="GO" id="GO:0005829">
    <property type="term" value="C:cytosol"/>
    <property type="evidence" value="ECO:0007669"/>
    <property type="project" value="TreeGrafter"/>
</dbReference>
<dbReference type="PANTHER" id="PTHR48111:SF21">
    <property type="entry name" value="DNA-BINDING DUAL MASTER TRANSCRIPTIONAL REGULATOR RPAA"/>
    <property type="match status" value="1"/>
</dbReference>
<evidence type="ECO:0000259" key="9">
    <source>
        <dbReference type="PROSITE" id="PS51755"/>
    </source>
</evidence>
<dbReference type="GO" id="GO:0000156">
    <property type="term" value="F:phosphorelay response regulator activity"/>
    <property type="evidence" value="ECO:0007669"/>
    <property type="project" value="TreeGrafter"/>
</dbReference>
<dbReference type="InterPro" id="IPR001867">
    <property type="entry name" value="OmpR/PhoB-type_DNA-bd"/>
</dbReference>
<feature type="domain" description="OmpR/PhoB-type" evidence="9">
    <location>
        <begin position="146"/>
        <end position="243"/>
    </location>
</feature>
<protein>
    <submittedName>
        <fullName evidence="10">Two component transcriptional regulator, winged helix family</fullName>
    </submittedName>
</protein>
<keyword evidence="5" id="KW-0804">Transcription</keyword>
<dbReference type="SUPFAM" id="SSF52172">
    <property type="entry name" value="CheY-like"/>
    <property type="match status" value="1"/>
</dbReference>
<keyword evidence="2" id="KW-0902">Two-component regulatory system</keyword>
<evidence type="ECO:0000256" key="3">
    <source>
        <dbReference type="ARBA" id="ARBA00023015"/>
    </source>
</evidence>
<dbReference type="InterPro" id="IPR039420">
    <property type="entry name" value="WalR-like"/>
</dbReference>
<evidence type="ECO:0000256" key="4">
    <source>
        <dbReference type="ARBA" id="ARBA00023125"/>
    </source>
</evidence>
<feature type="DNA-binding region" description="OmpR/PhoB-type" evidence="7">
    <location>
        <begin position="146"/>
        <end position="243"/>
    </location>
</feature>
<dbReference type="CDD" id="cd00383">
    <property type="entry name" value="trans_reg_C"/>
    <property type="match status" value="1"/>
</dbReference>
<gene>
    <name evidence="10" type="ordered locus">Mmcs_4515</name>
</gene>
<comment type="caution">
    <text evidence="6">Lacks conserved residue(s) required for the propagation of feature annotation.</text>
</comment>
<keyword evidence="4 7" id="KW-0238">DNA-binding</keyword>
<reference evidence="10" key="1">
    <citation type="submission" date="2006-06" db="EMBL/GenBank/DDBJ databases">
        <title>Complete sequence of chromosome of Mycobacterium sp. MCS.</title>
        <authorList>
            <consortium name="US DOE Joint Genome Institute"/>
            <person name="Copeland A."/>
            <person name="Lucas S."/>
            <person name="Lapidus A."/>
            <person name="Barry K."/>
            <person name="Detter J.C."/>
            <person name="Glavina del Rio T."/>
            <person name="Hammon N."/>
            <person name="Israni S."/>
            <person name="Dalin E."/>
            <person name="Tice H."/>
            <person name="Pitluck S."/>
            <person name="Martinez M."/>
            <person name="Schmutz J."/>
            <person name="Larimer F."/>
            <person name="Land M."/>
            <person name="Hauser L."/>
            <person name="Kyrpides N."/>
            <person name="Kim E."/>
            <person name="Miller C.D."/>
            <person name="Hughes J.E."/>
            <person name="Anderson A.J."/>
            <person name="Sims R.C."/>
            <person name="Richardson P."/>
        </authorList>
    </citation>
    <scope>NUCLEOTIDE SEQUENCE [LARGE SCALE GENOMIC DNA]</scope>
    <source>
        <strain evidence="10">MCS</strain>
    </source>
</reference>
<organism evidence="10">
    <name type="scientific">Mycobacterium sp. (strain MCS)</name>
    <dbReference type="NCBI Taxonomy" id="164756"/>
    <lineage>
        <taxon>Bacteria</taxon>
        <taxon>Bacillati</taxon>
        <taxon>Actinomycetota</taxon>
        <taxon>Actinomycetes</taxon>
        <taxon>Mycobacteriales</taxon>
        <taxon>Mycobacteriaceae</taxon>
        <taxon>Mycobacterium</taxon>
    </lineage>
</organism>
<proteinExistence type="predicted"/>
<dbReference type="Pfam" id="PF00486">
    <property type="entry name" value="Trans_reg_C"/>
    <property type="match status" value="1"/>
</dbReference>
<dbReference type="Gene3D" id="1.10.10.10">
    <property type="entry name" value="Winged helix-like DNA-binding domain superfamily/Winged helix DNA-binding domain"/>
    <property type="match status" value="1"/>
</dbReference>
<evidence type="ECO:0000256" key="6">
    <source>
        <dbReference type="PROSITE-ProRule" id="PRU00169"/>
    </source>
</evidence>
<evidence type="ECO:0000256" key="7">
    <source>
        <dbReference type="PROSITE-ProRule" id="PRU01091"/>
    </source>
</evidence>
<keyword evidence="3" id="KW-0805">Transcription regulation</keyword>
<dbReference type="InterPro" id="IPR011006">
    <property type="entry name" value="CheY-like_superfamily"/>
</dbReference>
<evidence type="ECO:0000313" key="10">
    <source>
        <dbReference type="EMBL" id="ABG10619.1"/>
    </source>
</evidence>
<dbReference type="InterPro" id="IPR036388">
    <property type="entry name" value="WH-like_DNA-bd_sf"/>
</dbReference>
<dbReference type="InterPro" id="IPR001789">
    <property type="entry name" value="Sig_transdc_resp-reg_receiver"/>
</dbReference>
<evidence type="ECO:0000256" key="1">
    <source>
        <dbReference type="ARBA" id="ARBA00022553"/>
    </source>
</evidence>
<evidence type="ECO:0000256" key="5">
    <source>
        <dbReference type="ARBA" id="ARBA00023163"/>
    </source>
</evidence>
<dbReference type="SUPFAM" id="SSF46894">
    <property type="entry name" value="C-terminal effector domain of the bipartite response regulators"/>
    <property type="match status" value="1"/>
</dbReference>
<accession>A0A5Q5BQ47</accession>
<keyword evidence="1" id="KW-0597">Phosphoprotein</keyword>
<dbReference type="InterPro" id="IPR016032">
    <property type="entry name" value="Sig_transdc_resp-reg_C-effctor"/>
</dbReference>
<feature type="domain" description="Response regulatory" evidence="8">
    <location>
        <begin position="27"/>
        <end position="139"/>
    </location>
</feature>
<dbReference type="PANTHER" id="PTHR48111">
    <property type="entry name" value="REGULATOR OF RPOS"/>
    <property type="match status" value="1"/>
</dbReference>
<dbReference type="GO" id="GO:0000976">
    <property type="term" value="F:transcription cis-regulatory region binding"/>
    <property type="evidence" value="ECO:0007669"/>
    <property type="project" value="TreeGrafter"/>
</dbReference>
<dbReference type="PROSITE" id="PS50110">
    <property type="entry name" value="RESPONSE_REGULATORY"/>
    <property type="match status" value="1"/>
</dbReference>
<dbReference type="EMBL" id="CP000384">
    <property type="protein sequence ID" value="ABG10619.1"/>
    <property type="molecule type" value="Genomic_DNA"/>
</dbReference>
<dbReference type="PROSITE" id="PS51755">
    <property type="entry name" value="OMPR_PHOB"/>
    <property type="match status" value="1"/>
</dbReference>
<evidence type="ECO:0000256" key="2">
    <source>
        <dbReference type="ARBA" id="ARBA00023012"/>
    </source>
</evidence>